<evidence type="ECO:0000313" key="2">
    <source>
        <dbReference type="EMBL" id="NGG28563.1"/>
    </source>
</evidence>
<evidence type="ECO:0000259" key="1">
    <source>
        <dbReference type="Pfam" id="PF10592"/>
    </source>
</evidence>
<dbReference type="AlphaFoldDB" id="A0A6G4NDA7"/>
<reference evidence="2" key="1">
    <citation type="submission" date="2020-02" db="EMBL/GenBank/DDBJ databases">
        <title>Antibiotic resistance/susceptibility profiles of lactic acid-producing cocci isolated from the human vagina, and analysis of the genetic basis of atypical resistances.</title>
        <authorList>
            <person name="Sirichoat A."/>
            <person name="Florez A.B."/>
            <person name="Vazquez L."/>
            <person name="Buppasiri P."/>
            <person name="Panya M."/>
            <person name="Lulitanond V."/>
            <person name="Mayo B."/>
        </authorList>
    </citation>
    <scope>NUCLEOTIDE SEQUENCE</scope>
    <source>
        <strain evidence="2">VA08-2AN</strain>
    </source>
</reference>
<dbReference type="InterPro" id="IPR018891">
    <property type="entry name" value="AIPR_C"/>
</dbReference>
<feature type="domain" description="Abortive phage infection protein C-terminal" evidence="1">
    <location>
        <begin position="236"/>
        <end position="536"/>
    </location>
</feature>
<comment type="caution">
    <text evidence="2">The sequence shown here is derived from an EMBL/GenBank/DDBJ whole genome shotgun (WGS) entry which is preliminary data.</text>
</comment>
<dbReference type="Pfam" id="PF10592">
    <property type="entry name" value="AIPR"/>
    <property type="match status" value="1"/>
</dbReference>
<dbReference type="EMBL" id="JAAJBE010000018">
    <property type="protein sequence ID" value="NGG28563.1"/>
    <property type="molecule type" value="Genomic_DNA"/>
</dbReference>
<sequence length="570" mass="65854">MPTKVETIYSKLKGLVEDIKDQQNHVSNSIAFIQLFLQMQFGVDDSEAIDSITDGGKDNGIDAIFIDESKEQKVVHFFQFKFPESVATIPNGFTSEESLKLISGTKAFLTKSELDTDAWNLRLIDKHKDVRELEDYKVKLWSVRYTIQTNDHEQCFKDAKEEIQSVTFNETDYEICGAKYISKLYEDCYEKNYPTINLKVNSVVQNFESDNFKSFSFVSSIGQLYEAVSSIRNTVFDGNVRYYNSKTNVTSAIRETLNVEPENFILYNNGITIISPKAKFNSMNQQFTIESGSIINGAQTVGAILDVLDKVKSIPEKIETYNSSPILVRIIEIEGRQDKLNKIVYTLNTQTKMFTSYSVSNDTRLKELQKQISEQTEYFLEIKYNEFSHLKELGKIDKLQKNKIDTEKLFQYYVGYYNILDKAHLAKASKAELLNDDEIVKNVLDRITVESFMKAFEVYKSIVDIRKKFQKYNNDEENVEILHILNITSSDIDKYQFILTGDFLILFATRIIIEKERVSDDVAIVKAIKFIEPIVNHEESVSKKSYSNLTKSKAMFDKVKDELYRSYSRK</sequence>
<organism evidence="2">
    <name type="scientific">Streptococcus salivarius</name>
    <dbReference type="NCBI Taxonomy" id="1304"/>
    <lineage>
        <taxon>Bacteria</taxon>
        <taxon>Bacillati</taxon>
        <taxon>Bacillota</taxon>
        <taxon>Bacilli</taxon>
        <taxon>Lactobacillales</taxon>
        <taxon>Streptococcaceae</taxon>
        <taxon>Streptococcus</taxon>
    </lineage>
</organism>
<dbReference type="RefSeq" id="WP_164332319.1">
    <property type="nucleotide sequence ID" value="NZ_JAAJBE010000018.1"/>
</dbReference>
<proteinExistence type="predicted"/>
<name>A0A6G4NDA7_STRSL</name>
<gene>
    <name evidence="2" type="ORF">G5S97_08490</name>
</gene>
<accession>A0A6G4NDA7</accession>
<protein>
    <recommendedName>
        <fullName evidence="1">Abortive phage infection protein C-terminal domain-containing protein</fullName>
    </recommendedName>
</protein>